<dbReference type="GeneID" id="109094069"/>
<reference evidence="1" key="1">
    <citation type="submission" date="2025-08" db="UniProtKB">
        <authorList>
            <consortium name="RefSeq"/>
        </authorList>
    </citation>
    <scope>IDENTIFICATION</scope>
    <source>
        <tissue evidence="1">Muscle</tissue>
    </source>
</reference>
<proteinExistence type="predicted"/>
<protein>
    <submittedName>
        <fullName evidence="1">Uncharacterized protein LOC109094069</fullName>
    </submittedName>
</protein>
<dbReference type="AlphaFoldDB" id="A0A9R0B751"/>
<accession>A0A9R0B751</accession>
<dbReference type="KEGG" id="ccar:109094069"/>
<dbReference type="OrthoDB" id="8911154at2759"/>
<sequence length="332" mass="37652">MPKASCKKCKTLMPLQTLALHVDQCDGMQNSENSEIEEEDLVFIEEATSSNVIHHLQEEFETRCPICLGTFPVSDLELHASFCGESEEDVIRHAAAQINTTKTFEICVSRDNMVERGLKLWKRQKMGSPVNPLKIIFLGEPGVDTGALRKEFLSTMVAGIEKRLFEGDAKKGKTPKYSLNDLDNELFKVAGEIFAVSIAEGGPPPRFMQEWCYEYLVTGNIKRDGVHDTEISPLIKMIEDASDLSNFTKEILDCGYTGPINTDHKESILRALALHITTKRIPMLQQLRVGLERYDLIKVMQKKPQECHDLFVIGYDDKVDSHYILYPTWPQR</sequence>
<dbReference type="Proteomes" id="UP001155660">
    <property type="component" value="Chromosome A13"/>
</dbReference>
<dbReference type="RefSeq" id="XP_042624969.1">
    <property type="nucleotide sequence ID" value="XM_042769035.1"/>
</dbReference>
<organism evidence="1">
    <name type="scientific">Cyprinus carpio</name>
    <name type="common">Common carp</name>
    <dbReference type="NCBI Taxonomy" id="7962"/>
    <lineage>
        <taxon>Eukaryota</taxon>
        <taxon>Metazoa</taxon>
        <taxon>Chordata</taxon>
        <taxon>Craniata</taxon>
        <taxon>Vertebrata</taxon>
        <taxon>Euteleostomi</taxon>
        <taxon>Actinopterygii</taxon>
        <taxon>Neopterygii</taxon>
        <taxon>Teleostei</taxon>
        <taxon>Ostariophysi</taxon>
        <taxon>Cypriniformes</taxon>
        <taxon>Cyprinidae</taxon>
        <taxon>Cyprininae</taxon>
        <taxon>Cyprinus</taxon>
    </lineage>
</organism>
<name>A0A9R0B751_CYPCA</name>
<gene>
    <name evidence="1" type="primary">LOC109094069</name>
</gene>
<evidence type="ECO:0000313" key="1">
    <source>
        <dbReference type="RefSeq" id="XP_042624969.1"/>
    </source>
</evidence>